<dbReference type="PROSITE" id="PS00107">
    <property type="entry name" value="PROTEIN_KINASE_ATP"/>
    <property type="match status" value="1"/>
</dbReference>
<evidence type="ECO:0000256" key="2">
    <source>
        <dbReference type="ARBA" id="ARBA00022527"/>
    </source>
</evidence>
<feature type="domain" description="Protein kinase" evidence="11">
    <location>
        <begin position="350"/>
        <end position="753"/>
    </location>
</feature>
<feature type="domain" description="Protein kinase" evidence="11">
    <location>
        <begin position="60"/>
        <end position="297"/>
    </location>
</feature>
<dbReference type="InterPro" id="IPR050339">
    <property type="entry name" value="CC_SR_Kinase"/>
</dbReference>
<proteinExistence type="inferred from homology"/>
<dbReference type="EC" id="2.7.11.1" evidence="1"/>
<dbReference type="OMA" id="EFPALQX"/>
<keyword evidence="4 10" id="KW-0547">Nucleotide-binding</keyword>
<keyword evidence="5" id="KW-0418">Kinase</keyword>
<gene>
    <name evidence="13" type="primary">LOC106059200</name>
</gene>
<evidence type="ECO:0000256" key="10">
    <source>
        <dbReference type="PROSITE-ProRule" id="PRU10141"/>
    </source>
</evidence>
<dbReference type="Gene3D" id="3.40.50.800">
    <property type="entry name" value="Anticodon-binding domain"/>
    <property type="match status" value="1"/>
</dbReference>
<dbReference type="PANTHER" id="PTHR11042">
    <property type="entry name" value="EUKARYOTIC TRANSLATION INITIATION FACTOR 2-ALPHA KINASE EIF2-ALPHA KINASE -RELATED"/>
    <property type="match status" value="1"/>
</dbReference>
<evidence type="ECO:0000256" key="3">
    <source>
        <dbReference type="ARBA" id="ARBA00022679"/>
    </source>
</evidence>
<feature type="binding site" evidence="10">
    <location>
        <position position="380"/>
    </location>
    <ligand>
        <name>ATP</name>
        <dbReference type="ChEBI" id="CHEBI:30616"/>
    </ligand>
</feature>
<dbReference type="AlphaFoldDB" id="A0A9W2ZV91"/>
<evidence type="ECO:0000256" key="1">
    <source>
        <dbReference type="ARBA" id="ARBA00012513"/>
    </source>
</evidence>
<evidence type="ECO:0000256" key="5">
    <source>
        <dbReference type="ARBA" id="ARBA00022777"/>
    </source>
</evidence>
<keyword evidence="12" id="KW-1185">Reference proteome</keyword>
<dbReference type="InterPro" id="IPR036621">
    <property type="entry name" value="Anticodon-bd_dom_sf"/>
</dbReference>
<comment type="catalytic activity">
    <reaction evidence="8">
        <text>L-threonyl-[protein] + ATP = O-phospho-L-threonyl-[protein] + ADP + H(+)</text>
        <dbReference type="Rhea" id="RHEA:46608"/>
        <dbReference type="Rhea" id="RHEA-COMP:11060"/>
        <dbReference type="Rhea" id="RHEA-COMP:11605"/>
        <dbReference type="ChEBI" id="CHEBI:15378"/>
        <dbReference type="ChEBI" id="CHEBI:30013"/>
        <dbReference type="ChEBI" id="CHEBI:30616"/>
        <dbReference type="ChEBI" id="CHEBI:61977"/>
        <dbReference type="ChEBI" id="CHEBI:456216"/>
        <dbReference type="EC" id="2.7.11.1"/>
    </reaction>
</comment>
<evidence type="ECO:0000256" key="8">
    <source>
        <dbReference type="ARBA" id="ARBA00047899"/>
    </source>
</evidence>
<dbReference type="Gene3D" id="3.30.930.10">
    <property type="entry name" value="Bira Bifunctional Protein, Domain 2"/>
    <property type="match status" value="1"/>
</dbReference>
<accession>A0A9W2ZV91</accession>
<evidence type="ECO:0000256" key="9">
    <source>
        <dbReference type="ARBA" id="ARBA00048679"/>
    </source>
</evidence>
<dbReference type="PROSITE" id="PS50011">
    <property type="entry name" value="PROTEIN_KINASE_DOM"/>
    <property type="match status" value="2"/>
</dbReference>
<dbReference type="GO" id="GO:0005737">
    <property type="term" value="C:cytoplasm"/>
    <property type="evidence" value="ECO:0007669"/>
    <property type="project" value="TreeGrafter"/>
</dbReference>
<evidence type="ECO:0000259" key="11">
    <source>
        <dbReference type="PROSITE" id="PS50011"/>
    </source>
</evidence>
<comment type="similarity">
    <text evidence="7">Belongs to the protein kinase superfamily. Ser/Thr protein kinase family. GCN2 subfamily.</text>
</comment>
<keyword evidence="6 10" id="KW-0067">ATP-binding</keyword>
<reference evidence="13" key="1">
    <citation type="submission" date="2025-08" db="UniProtKB">
        <authorList>
            <consortium name="RefSeq"/>
        </authorList>
    </citation>
    <scope>IDENTIFICATION</scope>
</reference>
<evidence type="ECO:0000256" key="4">
    <source>
        <dbReference type="ARBA" id="ARBA00022741"/>
    </source>
</evidence>
<dbReference type="InterPro" id="IPR008271">
    <property type="entry name" value="Ser/Thr_kinase_AS"/>
</dbReference>
<dbReference type="OrthoDB" id="6778822at2759"/>
<dbReference type="InterPro" id="IPR000719">
    <property type="entry name" value="Prot_kinase_dom"/>
</dbReference>
<organism evidence="12 13">
    <name type="scientific">Biomphalaria glabrata</name>
    <name type="common">Bloodfluke planorb</name>
    <name type="synonym">Freshwater snail</name>
    <dbReference type="NCBI Taxonomy" id="6526"/>
    <lineage>
        <taxon>Eukaryota</taxon>
        <taxon>Metazoa</taxon>
        <taxon>Spiralia</taxon>
        <taxon>Lophotrochozoa</taxon>
        <taxon>Mollusca</taxon>
        <taxon>Gastropoda</taxon>
        <taxon>Heterobranchia</taxon>
        <taxon>Euthyneura</taxon>
        <taxon>Panpulmonata</taxon>
        <taxon>Hygrophila</taxon>
        <taxon>Lymnaeoidea</taxon>
        <taxon>Planorbidae</taxon>
        <taxon>Biomphalaria</taxon>
    </lineage>
</organism>
<dbReference type="Gene3D" id="3.30.200.20">
    <property type="entry name" value="Phosphorylase Kinase, domain 1"/>
    <property type="match status" value="1"/>
</dbReference>
<dbReference type="GeneID" id="106059200"/>
<dbReference type="Pfam" id="PF00069">
    <property type="entry name" value="Pkinase"/>
    <property type="match status" value="3"/>
</dbReference>
<sequence length="1268" mass="144672">MMYAKNNFWKTKSKSSNRSGVKMNCKEATCHCPRHTFGCRQNISRPLITFRGLDGHKQNIILGKKVGKFGHSDVFLGKDASSGELIAILNMVANWRTLDITKANKIDMIVKLKRYLKLLLSLKHPLLCQYKGWHYTSTSKKVRVYILVEYCGGSSLSAVFKKNCDHKLPLELVRMYTHELLIALEYLHHHSLAHRNLTVSNVFLNQNGKLKLAGYGLTKRIRDMCKHFSFNMTDKREDVYSLGLMISSLLIEEAQVKNKTVVPEHFPDVLKDFLSRCLDIHKFPHLTIQELLHHEFISKHFPQTLALKIKSERRKNSLEQSCSLYADQKERNVTLVPCSTNRSSRLHSEFEIIKVLGKGGFGDVLKVRNKIDGGLYAIKKIVLNPKSKKFNDKMLREVKLLSQMKHEHVVRYYCSWIEVSSNPAWSGSSSNQSFSIDPTTSLKEELTMPHNSVKTKASLLSNFDFFRDVNNLLPNSQDEPVEWLISFDILEVETIGKDYLEDEVNEEFKHRKEISIENNPLKNSAPKIVCDADLTIKEQTEQILFIQMECCDERTLRDTIDDGLCKNKERIWRLFREIIEGLVHIHEKEIIHRDLKPVNIFLDSCDHVKIGDFGLARTDIAFKNYEVYDRVTRQDLDNSLSEDSASDKSLTGAVGTVYYVSPEVMSHPSKSYYGQKVDMYSLGVIFFEMCYRSLPTEHERAIILNNLRHPTIIFPQDFNATENALQIKIIRWLLAHNPKMRPTSKELLSSSLIPVSAKHETELSQILHSAIYYPKSICHNQMLTAIFNQKISEEQERDYDFAAYENMITWRTSLLYQQMKSAITTVFTNHGAIHIPLPLFMPKCNVYDEDVPLVKVMNSKGGIVSIPMDQRVSFARFVGRKNICSLKRFSIEKVFREKKCHDVHPAELTECAFDVVYTSDSLIADSEVLIIVQEILNQYPSLQARRICVKINHMFLLKALLLFCGISENMHHQILNILAETKVGALRFVSLEKLAGIKLSETVFSKLNSYLDIEGSLHSVACSLTPVTSLQSKVGLMAKAALESIKTIISFATYMGFDLQIKVSLNLIFKPSLYSGVMYQVVCDQSKNGKSEALAVGGRYDKLIENFMLPAQKEISGGQVHGVGISLMLEHLAVVIAEDKQFLKLSPYDFLVCSLGNSDMTNEKLIVVKKLWDAGLKSDVLVEKSEEMADVINKCLYKEVSYIVSVIKTKPLTVQVYSLDQEPVVTRTMVIDELIGYIQKKQMETLTGPQAETPWHEICSLDTSWTDI</sequence>
<dbReference type="Pfam" id="PF13393">
    <property type="entry name" value="tRNA-synt_His"/>
    <property type="match status" value="1"/>
</dbReference>
<evidence type="ECO:0000256" key="6">
    <source>
        <dbReference type="ARBA" id="ARBA00022840"/>
    </source>
</evidence>
<dbReference type="InterPro" id="IPR011009">
    <property type="entry name" value="Kinase-like_dom_sf"/>
</dbReference>
<dbReference type="Proteomes" id="UP001165740">
    <property type="component" value="Chromosome 3"/>
</dbReference>
<evidence type="ECO:0000313" key="13">
    <source>
        <dbReference type="RefSeq" id="XP_055878966.1"/>
    </source>
</evidence>
<evidence type="ECO:0000256" key="7">
    <source>
        <dbReference type="ARBA" id="ARBA00037982"/>
    </source>
</evidence>
<dbReference type="SMART" id="SM00220">
    <property type="entry name" value="S_TKc"/>
    <property type="match status" value="2"/>
</dbReference>
<dbReference type="Pfam" id="PF12745">
    <property type="entry name" value="HGTP_anticodon2"/>
    <property type="match status" value="1"/>
</dbReference>
<keyword evidence="3" id="KW-0808">Transferase</keyword>
<dbReference type="SUPFAM" id="SSF55681">
    <property type="entry name" value="Class II aaRS and biotin synthetases"/>
    <property type="match status" value="1"/>
</dbReference>
<dbReference type="SUPFAM" id="SSF56112">
    <property type="entry name" value="Protein kinase-like (PK-like)"/>
    <property type="match status" value="2"/>
</dbReference>
<dbReference type="InterPro" id="IPR041715">
    <property type="entry name" value="HisRS-like_core"/>
</dbReference>
<name>A0A9W2ZV91_BIOGL</name>
<comment type="catalytic activity">
    <reaction evidence="9">
        <text>L-seryl-[protein] + ATP = O-phospho-L-seryl-[protein] + ADP + H(+)</text>
        <dbReference type="Rhea" id="RHEA:17989"/>
        <dbReference type="Rhea" id="RHEA-COMP:9863"/>
        <dbReference type="Rhea" id="RHEA-COMP:11604"/>
        <dbReference type="ChEBI" id="CHEBI:15378"/>
        <dbReference type="ChEBI" id="CHEBI:29999"/>
        <dbReference type="ChEBI" id="CHEBI:30616"/>
        <dbReference type="ChEBI" id="CHEBI:83421"/>
        <dbReference type="ChEBI" id="CHEBI:456216"/>
        <dbReference type="EC" id="2.7.11.1"/>
    </reaction>
</comment>
<dbReference type="CDD" id="cd14046">
    <property type="entry name" value="STKc_EIF2AK4_GCN2_rpt2"/>
    <property type="match status" value="1"/>
</dbReference>
<evidence type="ECO:0000313" key="12">
    <source>
        <dbReference type="Proteomes" id="UP001165740"/>
    </source>
</evidence>
<dbReference type="GO" id="GO:0004694">
    <property type="term" value="F:eukaryotic translation initiation factor 2alpha kinase activity"/>
    <property type="evidence" value="ECO:0007669"/>
    <property type="project" value="UniProtKB-ARBA"/>
</dbReference>
<protein>
    <recommendedName>
        <fullName evidence="1">non-specific serine/threonine protein kinase</fullName>
        <ecNumber evidence="1">2.7.11.1</ecNumber>
    </recommendedName>
</protein>
<keyword evidence="2" id="KW-0723">Serine/threonine-protein kinase</keyword>
<dbReference type="PROSITE" id="PS00108">
    <property type="entry name" value="PROTEIN_KINASE_ST"/>
    <property type="match status" value="1"/>
</dbReference>
<dbReference type="Gene3D" id="1.10.510.10">
    <property type="entry name" value="Transferase(Phosphotransferase) domain 1"/>
    <property type="match status" value="2"/>
</dbReference>
<dbReference type="RefSeq" id="XP_055878966.1">
    <property type="nucleotide sequence ID" value="XM_056022991.1"/>
</dbReference>
<dbReference type="PANTHER" id="PTHR11042:SF136">
    <property type="entry name" value="EIF-2-ALPHA KINASE GCN2"/>
    <property type="match status" value="1"/>
</dbReference>
<dbReference type="GO" id="GO:0005524">
    <property type="term" value="F:ATP binding"/>
    <property type="evidence" value="ECO:0007669"/>
    <property type="project" value="UniProtKB-UniRule"/>
</dbReference>
<dbReference type="InterPro" id="IPR024435">
    <property type="entry name" value="HisRS-related_dom"/>
</dbReference>
<dbReference type="GO" id="GO:0005634">
    <property type="term" value="C:nucleus"/>
    <property type="evidence" value="ECO:0007669"/>
    <property type="project" value="TreeGrafter"/>
</dbReference>
<dbReference type="InterPro" id="IPR017441">
    <property type="entry name" value="Protein_kinase_ATP_BS"/>
</dbReference>
<dbReference type="InterPro" id="IPR045864">
    <property type="entry name" value="aa-tRNA-synth_II/BPL/LPL"/>
</dbReference>
<dbReference type="GO" id="GO:0007165">
    <property type="term" value="P:signal transduction"/>
    <property type="evidence" value="ECO:0007669"/>
    <property type="project" value="UniProtKB-ARBA"/>
</dbReference>